<keyword evidence="5" id="KW-1185">Reference proteome</keyword>
<evidence type="ECO:0000313" key="5">
    <source>
        <dbReference type="Proteomes" id="UP000749293"/>
    </source>
</evidence>
<accession>A0A9P4YQT5</accession>
<dbReference type="Proteomes" id="UP000749293">
    <property type="component" value="Unassembled WGS sequence"/>
</dbReference>
<dbReference type="RefSeq" id="XP_035317991.1">
    <property type="nucleotide sequence ID" value="XM_035466832.1"/>
</dbReference>
<protein>
    <submittedName>
        <fullName evidence="4">Isopenicillin N synthase</fullName>
    </submittedName>
</protein>
<dbReference type="EMBL" id="JAANYQ010000027">
    <property type="protein sequence ID" value="KAF4119339.1"/>
    <property type="molecule type" value="Genomic_DNA"/>
</dbReference>
<sequence length="244" mass="27210">MPGTIELPLVDLGPYLNPKAPGDREKVVAEVREACSQFGFFQVKNHGGLRVLRYDLREGDALPDSKEAFYIGREDPVVEPSGFHCSNVWPDMAEQDFHDPVWQYYEDSGKLGRTIWEILLEGLNQPVSTLEGQFGVGAHNGFGGVTVLLQQPGREGLEVWVESEEAWLPVPSLEDVYVINCGDIIMKWSGGVYMSARHRVVNKDDHERLSFATFWHGDVGASNPLDPDAPRETVGQLLVKRFGS</sequence>
<dbReference type="GeneID" id="55971086"/>
<feature type="domain" description="Isopenicillin N synthase-like Fe(2+) 2OG dioxygenase" evidence="2">
    <location>
        <begin position="133"/>
        <end position="216"/>
    </location>
</feature>
<dbReference type="Gene3D" id="2.60.120.330">
    <property type="entry name" value="B-lactam Antibiotic, Isopenicillin N Synthase, Chain"/>
    <property type="match status" value="2"/>
</dbReference>
<comment type="caution">
    <text evidence="4">The sequence shown here is derived from an EMBL/GenBank/DDBJ whole genome shotgun (WGS) entry which is preliminary data.</text>
</comment>
<dbReference type="OrthoDB" id="288590at2759"/>
<dbReference type="PANTHER" id="PTHR47990">
    <property type="entry name" value="2-OXOGLUTARATE (2OG) AND FE(II)-DEPENDENT OXYGENASE SUPERFAMILY PROTEIN-RELATED"/>
    <property type="match status" value="1"/>
</dbReference>
<evidence type="ECO:0000313" key="4">
    <source>
        <dbReference type="EMBL" id="KAF4119339.1"/>
    </source>
</evidence>
<feature type="domain" description="Non-haem dioxygenase N-terminal" evidence="3">
    <location>
        <begin position="7"/>
        <end position="47"/>
    </location>
</feature>
<dbReference type="Pfam" id="PF03171">
    <property type="entry name" value="2OG-FeII_Oxy"/>
    <property type="match status" value="1"/>
</dbReference>
<dbReference type="SUPFAM" id="SSF51197">
    <property type="entry name" value="Clavaminate synthase-like"/>
    <property type="match status" value="1"/>
</dbReference>
<evidence type="ECO:0000259" key="3">
    <source>
        <dbReference type="Pfam" id="PF14226"/>
    </source>
</evidence>
<dbReference type="InterPro" id="IPR027443">
    <property type="entry name" value="IPNS-like_sf"/>
</dbReference>
<dbReference type="Pfam" id="PF14226">
    <property type="entry name" value="DIOX_N"/>
    <property type="match status" value="1"/>
</dbReference>
<reference evidence="4" key="1">
    <citation type="submission" date="2020-03" db="EMBL/GenBank/DDBJ databases">
        <title>Site-based positive gene gene selection in Geosmithia morbida across the United States reveals a broad range of putative effectors and factors for local host and environmental adapation.</title>
        <authorList>
            <person name="Onufrak A."/>
            <person name="Murdoch R.W."/>
            <person name="Gazis R."/>
            <person name="Huff M."/>
            <person name="Staton M."/>
            <person name="Klingeman W."/>
            <person name="Hadziabdic D."/>
        </authorList>
    </citation>
    <scope>NUCLEOTIDE SEQUENCE</scope>
    <source>
        <strain evidence="4">1262</strain>
    </source>
</reference>
<dbReference type="InterPro" id="IPR044861">
    <property type="entry name" value="IPNS-like_FE2OG_OXY"/>
</dbReference>
<gene>
    <name evidence="4" type="ORF">GMORB2_4858</name>
</gene>
<evidence type="ECO:0000256" key="1">
    <source>
        <dbReference type="ARBA" id="ARBA00008056"/>
    </source>
</evidence>
<dbReference type="InterPro" id="IPR026992">
    <property type="entry name" value="DIOX_N"/>
</dbReference>
<name>A0A9P4YQT5_9HYPO</name>
<dbReference type="InterPro" id="IPR050231">
    <property type="entry name" value="Iron_ascorbate_oxido_reductase"/>
</dbReference>
<organism evidence="4 5">
    <name type="scientific">Geosmithia morbida</name>
    <dbReference type="NCBI Taxonomy" id="1094350"/>
    <lineage>
        <taxon>Eukaryota</taxon>
        <taxon>Fungi</taxon>
        <taxon>Dikarya</taxon>
        <taxon>Ascomycota</taxon>
        <taxon>Pezizomycotina</taxon>
        <taxon>Sordariomycetes</taxon>
        <taxon>Hypocreomycetidae</taxon>
        <taxon>Hypocreales</taxon>
        <taxon>Bionectriaceae</taxon>
        <taxon>Geosmithia</taxon>
    </lineage>
</organism>
<dbReference type="AlphaFoldDB" id="A0A9P4YQT5"/>
<proteinExistence type="inferred from homology"/>
<evidence type="ECO:0000259" key="2">
    <source>
        <dbReference type="Pfam" id="PF03171"/>
    </source>
</evidence>
<comment type="similarity">
    <text evidence="1">Belongs to the iron/ascorbate-dependent oxidoreductase family.</text>
</comment>